<evidence type="ECO:0000313" key="3">
    <source>
        <dbReference type="EMBL" id="KAL3740288.1"/>
    </source>
</evidence>
<sequence length="391" mass="43816">MYLLRIRHYKTHPDDYKLITLNLGLSSYINCSSSPSFLSVLHLFPFVQQPNPSKFLMSSSKAKKIMSTQKRALPSTSSGQASILKRPRSARMNQTWRWSGRNLVPRSWLTEDDVRRVVREELECAKSDLAEYCRSCIGDALKDVVQQVCSTENAVQKPVSNFGNSAVGFICHTEAMGLANIHSPHLARAIGKSTAKNDARNLRLQLRNKLSLPLFTEKKLEGEGGARISVALINADTGDVVTSGPEASIKLDVVVLEGDFNRDDEENWAPEEFDSYVVKEREGKRPLLTGNLRVKLKAGVGELGDMIFTDNSSWNRSKRFRIGLKVASGYGKNTRIREAKTDAFSVKECRGQAYKKHYPPAPDDEVWRLKSIAKDGPFYNRLIAEGIHNVE</sequence>
<dbReference type="InterPro" id="IPR046831">
    <property type="entry name" value="Calmodulin_bind_N"/>
</dbReference>
<dbReference type="InterPro" id="IPR012416">
    <property type="entry name" value="CBP60"/>
</dbReference>
<name>A0ABD3KQ43_EUCGL</name>
<feature type="domain" description="Calmodulin binding protein central" evidence="2">
    <location>
        <begin position="362"/>
        <end position="391"/>
    </location>
</feature>
<evidence type="ECO:0000259" key="2">
    <source>
        <dbReference type="Pfam" id="PF20451"/>
    </source>
</evidence>
<evidence type="ECO:0000259" key="1">
    <source>
        <dbReference type="Pfam" id="PF07887"/>
    </source>
</evidence>
<protein>
    <submittedName>
        <fullName evidence="3">Uncharacterized protein</fullName>
    </submittedName>
</protein>
<dbReference type="InterPro" id="IPR046830">
    <property type="entry name" value="Calmod_bind_M"/>
</dbReference>
<comment type="caution">
    <text evidence="3">The sequence shown here is derived from an EMBL/GenBank/DDBJ whole genome shotgun (WGS) entry which is preliminary data.</text>
</comment>
<dbReference type="AlphaFoldDB" id="A0ABD3KQ43"/>
<dbReference type="PANTHER" id="PTHR31713">
    <property type="entry name" value="OS02G0177800 PROTEIN"/>
    <property type="match status" value="1"/>
</dbReference>
<organism evidence="3 4">
    <name type="scientific">Eucalyptus globulus</name>
    <name type="common">Tasmanian blue gum</name>
    <dbReference type="NCBI Taxonomy" id="34317"/>
    <lineage>
        <taxon>Eukaryota</taxon>
        <taxon>Viridiplantae</taxon>
        <taxon>Streptophyta</taxon>
        <taxon>Embryophyta</taxon>
        <taxon>Tracheophyta</taxon>
        <taxon>Spermatophyta</taxon>
        <taxon>Magnoliopsida</taxon>
        <taxon>eudicotyledons</taxon>
        <taxon>Gunneridae</taxon>
        <taxon>Pentapetalae</taxon>
        <taxon>rosids</taxon>
        <taxon>malvids</taxon>
        <taxon>Myrtales</taxon>
        <taxon>Myrtaceae</taxon>
        <taxon>Myrtoideae</taxon>
        <taxon>Eucalypteae</taxon>
        <taxon>Eucalyptus</taxon>
    </lineage>
</organism>
<dbReference type="Pfam" id="PF20451">
    <property type="entry name" value="Calmod_bind_M"/>
    <property type="match status" value="1"/>
</dbReference>
<dbReference type="PANTHER" id="PTHR31713:SF100">
    <property type="entry name" value="CALMODULIN-BINDING PROTEIN 60 B"/>
    <property type="match status" value="1"/>
</dbReference>
<feature type="domain" description="Calmodulin binding protein-like N-terminal" evidence="1">
    <location>
        <begin position="202"/>
        <end position="348"/>
    </location>
</feature>
<evidence type="ECO:0000313" key="4">
    <source>
        <dbReference type="Proteomes" id="UP001634007"/>
    </source>
</evidence>
<accession>A0ABD3KQ43</accession>
<gene>
    <name evidence="3" type="ORF">ACJRO7_021550</name>
</gene>
<keyword evidence="4" id="KW-1185">Reference proteome</keyword>
<reference evidence="3 4" key="1">
    <citation type="submission" date="2024-11" db="EMBL/GenBank/DDBJ databases">
        <title>Chromosome-level genome assembly of Eucalyptus globulus Labill. provides insights into its genome evolution.</title>
        <authorList>
            <person name="Li X."/>
        </authorList>
    </citation>
    <scope>NUCLEOTIDE SEQUENCE [LARGE SCALE GENOMIC DNA]</scope>
    <source>
        <strain evidence="3">CL2024</strain>
        <tissue evidence="3">Fresh tender leaves</tissue>
    </source>
</reference>
<dbReference type="Pfam" id="PF07887">
    <property type="entry name" value="Calmodulin_bind"/>
    <property type="match status" value="1"/>
</dbReference>
<dbReference type="Proteomes" id="UP001634007">
    <property type="component" value="Unassembled WGS sequence"/>
</dbReference>
<dbReference type="EMBL" id="JBJKBG010000005">
    <property type="protein sequence ID" value="KAL3740288.1"/>
    <property type="molecule type" value="Genomic_DNA"/>
</dbReference>
<proteinExistence type="predicted"/>